<evidence type="ECO:0000313" key="4">
    <source>
        <dbReference type="Proteomes" id="UP001501578"/>
    </source>
</evidence>
<feature type="region of interest" description="Disordered" evidence="1">
    <location>
        <begin position="1"/>
        <end position="38"/>
    </location>
</feature>
<dbReference type="EMBL" id="BAAAHQ010000040">
    <property type="protein sequence ID" value="GAA0946466.1"/>
    <property type="molecule type" value="Genomic_DNA"/>
</dbReference>
<keyword evidence="2" id="KW-1133">Transmembrane helix</keyword>
<gene>
    <name evidence="3" type="ORF">GCM10009560_62210</name>
</gene>
<comment type="caution">
    <text evidence="3">The sequence shown here is derived from an EMBL/GenBank/DDBJ whole genome shotgun (WGS) entry which is preliminary data.</text>
</comment>
<feature type="transmembrane region" description="Helical" evidence="2">
    <location>
        <begin position="84"/>
        <end position="109"/>
    </location>
</feature>
<evidence type="ECO:0000256" key="1">
    <source>
        <dbReference type="SAM" id="MobiDB-lite"/>
    </source>
</evidence>
<dbReference type="Proteomes" id="UP001501578">
    <property type="component" value="Unassembled WGS sequence"/>
</dbReference>
<dbReference type="RefSeq" id="WP_343953710.1">
    <property type="nucleotide sequence ID" value="NZ_BAAAHQ010000040.1"/>
</dbReference>
<accession>A0ABP4BA48</accession>
<name>A0ABP4BA48_9ACTN</name>
<keyword evidence="2" id="KW-0472">Membrane</keyword>
<proteinExistence type="predicted"/>
<reference evidence="4" key="1">
    <citation type="journal article" date="2019" name="Int. J. Syst. Evol. Microbiol.">
        <title>The Global Catalogue of Microorganisms (GCM) 10K type strain sequencing project: providing services to taxonomists for standard genome sequencing and annotation.</title>
        <authorList>
            <consortium name="The Broad Institute Genomics Platform"/>
            <consortium name="The Broad Institute Genome Sequencing Center for Infectious Disease"/>
            <person name="Wu L."/>
            <person name="Ma J."/>
        </authorList>
    </citation>
    <scope>NUCLEOTIDE SEQUENCE [LARGE SCALE GENOMIC DNA]</scope>
    <source>
        <strain evidence="4">JCM 11136</strain>
    </source>
</reference>
<protein>
    <recommendedName>
        <fullName evidence="5">DUF4190 domain-containing protein</fullName>
    </recommendedName>
</protein>
<keyword evidence="4" id="KW-1185">Reference proteome</keyword>
<evidence type="ECO:0000256" key="2">
    <source>
        <dbReference type="SAM" id="Phobius"/>
    </source>
</evidence>
<sequence length="115" mass="11954">MYDPNQPYGNNPHQPPPSYGPGYPGHGQRPPGPTPDGQRTNAIVSLILNLLSLVACCNIFGIGGAILSGLALGRAHAAPERAKLLNVWSWVLFGGGLVLSIGTIIVLGVNGAFDE</sequence>
<evidence type="ECO:0000313" key="3">
    <source>
        <dbReference type="EMBL" id="GAA0946466.1"/>
    </source>
</evidence>
<organism evidence="3 4">
    <name type="scientific">Nonomuraea longicatena</name>
    <dbReference type="NCBI Taxonomy" id="83682"/>
    <lineage>
        <taxon>Bacteria</taxon>
        <taxon>Bacillati</taxon>
        <taxon>Actinomycetota</taxon>
        <taxon>Actinomycetes</taxon>
        <taxon>Streptosporangiales</taxon>
        <taxon>Streptosporangiaceae</taxon>
        <taxon>Nonomuraea</taxon>
    </lineage>
</organism>
<evidence type="ECO:0008006" key="5">
    <source>
        <dbReference type="Google" id="ProtNLM"/>
    </source>
</evidence>
<feature type="transmembrane region" description="Helical" evidence="2">
    <location>
        <begin position="42"/>
        <end position="72"/>
    </location>
</feature>
<keyword evidence="2" id="KW-0812">Transmembrane</keyword>